<sequence>MGRTIHIKMQEKTVQLDLSSDFVTESTIKSQFLLSADAIVSLNYVDEGQQKGCECRNTPELSFVLPKNWPVLQFFVESDKMPSRPVTPITEVSRERPCSPYHPNLPHDPAPSAKCFNKWMFYLMEQTKSTTICVHPRFFVTFRHGTHRRFNLGDNLKLYHAQKEVDEQTGVDVLVAKIFEAYDFILLKSESDVVDRGPTIARAAQESEPFTLAGFGNDTGCLSYLPGSIHSVRGHYFYGEVQQLGPFILGTSRSSSGDSGGGVWGASGLIGINYGCTTMPWKNHHEAISEAAIFSPKNIISPAVEFEKAYMEELEKERKEEKSPPNKKSRLVTVVDGCTLYGTVA</sequence>
<dbReference type="Proteomes" id="UP000005237">
    <property type="component" value="Unassembled WGS sequence"/>
</dbReference>
<protein>
    <submittedName>
        <fullName evidence="1">Uncharacterized protein</fullName>
    </submittedName>
</protein>
<evidence type="ECO:0000313" key="2">
    <source>
        <dbReference type="Proteomes" id="UP000005237"/>
    </source>
</evidence>
<proteinExistence type="predicted"/>
<organism evidence="1 2">
    <name type="scientific">Caenorhabditis japonica</name>
    <dbReference type="NCBI Taxonomy" id="281687"/>
    <lineage>
        <taxon>Eukaryota</taxon>
        <taxon>Metazoa</taxon>
        <taxon>Ecdysozoa</taxon>
        <taxon>Nematoda</taxon>
        <taxon>Chromadorea</taxon>
        <taxon>Rhabditida</taxon>
        <taxon>Rhabditina</taxon>
        <taxon>Rhabditomorpha</taxon>
        <taxon>Rhabditoidea</taxon>
        <taxon>Rhabditidae</taxon>
        <taxon>Peloderinae</taxon>
        <taxon>Caenorhabditis</taxon>
    </lineage>
</organism>
<dbReference type="EnsemblMetazoa" id="CJA32917.1">
    <property type="protein sequence ID" value="CJA32917.1"/>
    <property type="gene ID" value="WBGene00208764"/>
</dbReference>
<dbReference type="OMA" id="RTIHIKM"/>
<dbReference type="AlphaFoldDB" id="A0A8R1ECG1"/>
<dbReference type="InterPro" id="IPR009003">
    <property type="entry name" value="Peptidase_S1_PA"/>
</dbReference>
<keyword evidence="2" id="KW-1185">Reference proteome</keyword>
<reference evidence="1" key="2">
    <citation type="submission" date="2022-06" db="UniProtKB">
        <authorList>
            <consortium name="EnsemblMetazoa"/>
        </authorList>
    </citation>
    <scope>IDENTIFICATION</scope>
    <source>
        <strain evidence="1">DF5081</strain>
    </source>
</reference>
<dbReference type="SUPFAM" id="SSF50494">
    <property type="entry name" value="Trypsin-like serine proteases"/>
    <property type="match status" value="1"/>
</dbReference>
<name>A0A8R1ECG1_CAEJA</name>
<accession>A0A8R1ECG1</accession>
<reference evidence="2" key="1">
    <citation type="submission" date="2010-08" db="EMBL/GenBank/DDBJ databases">
        <authorList>
            <consortium name="Caenorhabditis japonica Sequencing Consortium"/>
            <person name="Wilson R.K."/>
        </authorList>
    </citation>
    <scope>NUCLEOTIDE SEQUENCE [LARGE SCALE GENOMIC DNA]</scope>
    <source>
        <strain evidence="2">DF5081</strain>
    </source>
</reference>
<evidence type="ECO:0000313" key="1">
    <source>
        <dbReference type="EnsemblMetazoa" id="CJA32917.1"/>
    </source>
</evidence>